<reference evidence="3" key="1">
    <citation type="submission" date="2021-10" db="EMBL/GenBank/DDBJ databases">
        <title>The complete genome sequence of Leeia sp. TBRC 13508.</title>
        <authorList>
            <person name="Charoenyingcharoen P."/>
            <person name="Yukphan P."/>
        </authorList>
    </citation>
    <scope>NUCLEOTIDE SEQUENCE</scope>
    <source>
        <strain evidence="3">TBRC 13508</strain>
    </source>
</reference>
<evidence type="ECO:0000313" key="4">
    <source>
        <dbReference type="Proteomes" id="UP001165395"/>
    </source>
</evidence>
<dbReference type="Pfam" id="PF01075">
    <property type="entry name" value="Glyco_transf_9"/>
    <property type="match status" value="1"/>
</dbReference>
<name>A0ABS8D6W1_9NEIS</name>
<organism evidence="3 4">
    <name type="scientific">Leeia speluncae</name>
    <dbReference type="NCBI Taxonomy" id="2884804"/>
    <lineage>
        <taxon>Bacteria</taxon>
        <taxon>Pseudomonadati</taxon>
        <taxon>Pseudomonadota</taxon>
        <taxon>Betaproteobacteria</taxon>
        <taxon>Neisseriales</taxon>
        <taxon>Leeiaceae</taxon>
        <taxon>Leeia</taxon>
    </lineage>
</organism>
<evidence type="ECO:0000256" key="1">
    <source>
        <dbReference type="ARBA" id="ARBA00022676"/>
    </source>
</evidence>
<keyword evidence="1" id="KW-0328">Glycosyltransferase</keyword>
<dbReference type="Proteomes" id="UP001165395">
    <property type="component" value="Unassembled WGS sequence"/>
</dbReference>
<proteinExistence type="predicted"/>
<sequence length="342" mass="38241">MKILLIHRNNIGDLICATPFIEILRIRYPEAIIDALVNSYNHEVLQNNPNLNYIYIYTKGKHRSKGESLFCVYWNRLRTIFLLRKKSYDYALILTSDPSGRALSLANRIAPNKIICLSDTATVKNNVTTLETPLNCHAVETLYPIATALDVNVTHCNLQIFPDAKLVEHYLATCYQALRGFNGLTIAVHISSRKKSQRWPTEMFIELISRLCQSEDAKILLLWSPGDAQSAGHPGDDAKARDILNATKHLNVLPAPTLSLTELFATVSLADLMICSDGGAMHVAAALKKPIICFFGDSNPRTWGPWMVPNIVLQKESKEVKDILVDEVLASFHQLKTTAMLS</sequence>
<keyword evidence="2" id="KW-0808">Transferase</keyword>
<keyword evidence="4" id="KW-1185">Reference proteome</keyword>
<dbReference type="InterPro" id="IPR051199">
    <property type="entry name" value="LPS_LOS_Heptosyltrfase"/>
</dbReference>
<dbReference type="RefSeq" id="WP_227180083.1">
    <property type="nucleotide sequence ID" value="NZ_JAJBZT010000003.1"/>
</dbReference>
<dbReference type="InterPro" id="IPR002201">
    <property type="entry name" value="Glyco_trans_9"/>
</dbReference>
<dbReference type="EMBL" id="JAJBZT010000003">
    <property type="protein sequence ID" value="MCB6183378.1"/>
    <property type="molecule type" value="Genomic_DNA"/>
</dbReference>
<protein>
    <submittedName>
        <fullName evidence="3">Glycosyltransferase family 9 protein</fullName>
    </submittedName>
</protein>
<dbReference type="PANTHER" id="PTHR30160">
    <property type="entry name" value="TETRAACYLDISACCHARIDE 4'-KINASE-RELATED"/>
    <property type="match status" value="1"/>
</dbReference>
<dbReference type="PANTHER" id="PTHR30160:SF1">
    <property type="entry name" value="LIPOPOLYSACCHARIDE 1,2-N-ACETYLGLUCOSAMINETRANSFERASE-RELATED"/>
    <property type="match status" value="1"/>
</dbReference>
<comment type="caution">
    <text evidence="3">The sequence shown here is derived from an EMBL/GenBank/DDBJ whole genome shotgun (WGS) entry which is preliminary data.</text>
</comment>
<gene>
    <name evidence="3" type="ORF">LIN78_07445</name>
</gene>
<accession>A0ABS8D6W1</accession>
<evidence type="ECO:0000256" key="2">
    <source>
        <dbReference type="ARBA" id="ARBA00022679"/>
    </source>
</evidence>
<evidence type="ECO:0000313" key="3">
    <source>
        <dbReference type="EMBL" id="MCB6183378.1"/>
    </source>
</evidence>
<dbReference type="Gene3D" id="3.40.50.2000">
    <property type="entry name" value="Glycogen Phosphorylase B"/>
    <property type="match status" value="2"/>
</dbReference>
<dbReference type="SUPFAM" id="SSF53756">
    <property type="entry name" value="UDP-Glycosyltransferase/glycogen phosphorylase"/>
    <property type="match status" value="1"/>
</dbReference>
<dbReference type="CDD" id="cd03789">
    <property type="entry name" value="GT9_LPS_heptosyltransferase"/>
    <property type="match status" value="1"/>
</dbReference>